<evidence type="ECO:0000313" key="2">
    <source>
        <dbReference type="Proteomes" id="UP001207116"/>
    </source>
</evidence>
<dbReference type="EMBL" id="JAPFQP010000002">
    <property type="protein sequence ID" value="MCX2719587.1"/>
    <property type="molecule type" value="Genomic_DNA"/>
</dbReference>
<organism evidence="1 2">
    <name type="scientific">Lentiprolixibacter aurantiacus</name>
    <dbReference type="NCBI Taxonomy" id="2993939"/>
    <lineage>
        <taxon>Bacteria</taxon>
        <taxon>Pseudomonadati</taxon>
        <taxon>Bacteroidota</taxon>
        <taxon>Flavobacteriia</taxon>
        <taxon>Flavobacteriales</taxon>
        <taxon>Flavobacteriaceae</taxon>
        <taxon>Lentiprolixibacter</taxon>
    </lineage>
</organism>
<evidence type="ECO:0000313" key="1">
    <source>
        <dbReference type="EMBL" id="MCX2719587.1"/>
    </source>
</evidence>
<dbReference type="Proteomes" id="UP001207116">
    <property type="component" value="Unassembled WGS sequence"/>
</dbReference>
<dbReference type="RefSeq" id="WP_266012320.1">
    <property type="nucleotide sequence ID" value="NZ_JAPFQP010000002.1"/>
</dbReference>
<name>A0AAE3MMJ1_9FLAO</name>
<sequence length="171" mass="20321">MSKRALKKYLASLPKPALEEQVMDLYERFAPVKKYYDFAFNPKEDKLIQEAKSRISNEYFPVKRRRPRARRSVAQKYIRQFRTLGMAPFLIADLMLFNLEIAQTFSREKKVPEAFYRSMLNSFTEATQYLVQEALLSDFKDRILSIYEEISIQEWPLKDGFNRAIDILDLD</sequence>
<accession>A0AAE3MMJ1</accession>
<dbReference type="AlphaFoldDB" id="A0AAE3MMJ1"/>
<proteinExistence type="predicted"/>
<protein>
    <submittedName>
        <fullName evidence="1">DUF6155 family protein</fullName>
    </submittedName>
</protein>
<gene>
    <name evidence="1" type="ORF">OO016_08235</name>
</gene>
<comment type="caution">
    <text evidence="1">The sequence shown here is derived from an EMBL/GenBank/DDBJ whole genome shotgun (WGS) entry which is preliminary data.</text>
</comment>
<reference evidence="1" key="1">
    <citation type="submission" date="2022-11" db="EMBL/GenBank/DDBJ databases">
        <title>The characterization of three novel Bacteroidetes species and genomic analysis of their roles in tidal elemental geochemical cycles.</title>
        <authorList>
            <person name="Ma K.-J."/>
        </authorList>
    </citation>
    <scope>NUCLEOTIDE SEQUENCE</scope>
    <source>
        <strain evidence="1">M415</strain>
    </source>
</reference>
<keyword evidence="2" id="KW-1185">Reference proteome</keyword>
<dbReference type="InterPro" id="IPR046153">
    <property type="entry name" value="DUF6155"/>
</dbReference>
<dbReference type="Pfam" id="PF19652">
    <property type="entry name" value="DUF6155"/>
    <property type="match status" value="1"/>
</dbReference>